<dbReference type="FunFam" id="3.40.630.10:FF:000084">
    <property type="entry name" value="Carboxypeptidase B2"/>
    <property type="match status" value="1"/>
</dbReference>
<dbReference type="InterPro" id="IPR033810">
    <property type="entry name" value="Carboxypeptidase_T"/>
</dbReference>
<dbReference type="Pfam" id="PF18962">
    <property type="entry name" value="Por_Secre_tail"/>
    <property type="match status" value="1"/>
</dbReference>
<reference evidence="14" key="1">
    <citation type="journal article" date="2020" name="mSystems">
        <title>Genome- and Community-Level Interaction Insights into Carbon Utilization and Element Cycling Functions of Hydrothermarchaeota in Hydrothermal Sediment.</title>
        <authorList>
            <person name="Zhou Z."/>
            <person name="Liu Y."/>
            <person name="Xu W."/>
            <person name="Pan J."/>
            <person name="Luo Z.H."/>
            <person name="Li M."/>
        </authorList>
    </citation>
    <scope>NUCLEOTIDE SEQUENCE [LARGE SCALE GENOMIC DNA]</scope>
    <source>
        <strain evidence="14">SpSt-876</strain>
    </source>
</reference>
<keyword evidence="8" id="KW-0862">Zinc</keyword>
<dbReference type="InterPro" id="IPR057247">
    <property type="entry name" value="CARBOXYPEPT_ZN_2"/>
</dbReference>
<dbReference type="PANTHER" id="PTHR11705">
    <property type="entry name" value="PROTEASE FAMILY M14 CARBOXYPEPTIDASE A,B"/>
    <property type="match status" value="1"/>
</dbReference>
<dbReference type="NCBIfam" id="TIGR04183">
    <property type="entry name" value="Por_Secre_tail"/>
    <property type="match status" value="1"/>
</dbReference>
<comment type="cofactor">
    <cofactor evidence="1">
        <name>Zn(2+)</name>
        <dbReference type="ChEBI" id="CHEBI:29105"/>
    </cofactor>
</comment>
<keyword evidence="7" id="KW-0378">Hydrolase</keyword>
<dbReference type="AlphaFoldDB" id="A0A7C6A9N4"/>
<evidence type="ECO:0000256" key="10">
    <source>
        <dbReference type="ARBA" id="ARBA00050859"/>
    </source>
</evidence>
<dbReference type="Pfam" id="PF20773">
    <property type="entry name" value="InhA-like_MAM"/>
    <property type="match status" value="1"/>
</dbReference>
<evidence type="ECO:0000256" key="11">
    <source>
        <dbReference type="ARBA" id="ARBA00066554"/>
    </source>
</evidence>
<evidence type="ECO:0000256" key="7">
    <source>
        <dbReference type="ARBA" id="ARBA00022801"/>
    </source>
</evidence>
<evidence type="ECO:0000256" key="8">
    <source>
        <dbReference type="ARBA" id="ARBA00022833"/>
    </source>
</evidence>
<comment type="caution">
    <text evidence="14">The sequence shown here is derived from an EMBL/GenBank/DDBJ whole genome shotgun (WGS) entry which is preliminary data.</text>
</comment>
<gene>
    <name evidence="14" type="ORF">ENW73_03720</name>
</gene>
<evidence type="ECO:0000259" key="13">
    <source>
        <dbReference type="PROSITE" id="PS52035"/>
    </source>
</evidence>
<accession>A0A7C6A9N4</accession>
<keyword evidence="4" id="KW-0645">Protease</keyword>
<dbReference type="Pfam" id="PF00246">
    <property type="entry name" value="Peptidase_M14"/>
    <property type="match status" value="1"/>
</dbReference>
<evidence type="ECO:0000256" key="5">
    <source>
        <dbReference type="ARBA" id="ARBA00022723"/>
    </source>
</evidence>
<dbReference type="SUPFAM" id="SSF53187">
    <property type="entry name" value="Zn-dependent exopeptidases"/>
    <property type="match status" value="1"/>
</dbReference>
<dbReference type="GO" id="GO:0006508">
    <property type="term" value="P:proteolysis"/>
    <property type="evidence" value="ECO:0007669"/>
    <property type="project" value="UniProtKB-KW"/>
</dbReference>
<dbReference type="InterPro" id="IPR000834">
    <property type="entry name" value="Peptidase_M14"/>
</dbReference>
<keyword evidence="9" id="KW-0482">Metalloprotease</keyword>
<dbReference type="Gene3D" id="3.40.630.10">
    <property type="entry name" value="Zn peptidases"/>
    <property type="match status" value="1"/>
</dbReference>
<dbReference type="PRINTS" id="PR00765">
    <property type="entry name" value="CRBOXYPTASEA"/>
</dbReference>
<dbReference type="PANTHER" id="PTHR11705:SF143">
    <property type="entry name" value="SLL0236 PROTEIN"/>
    <property type="match status" value="1"/>
</dbReference>
<dbReference type="GO" id="GO:0008270">
    <property type="term" value="F:zinc ion binding"/>
    <property type="evidence" value="ECO:0007669"/>
    <property type="project" value="InterPro"/>
</dbReference>
<dbReference type="EC" id="3.4.17.18" evidence="11"/>
<feature type="active site" description="Proton donor/acceptor" evidence="12">
    <location>
        <position position="373"/>
    </location>
</feature>
<evidence type="ECO:0000256" key="6">
    <source>
        <dbReference type="ARBA" id="ARBA00022729"/>
    </source>
</evidence>
<name>A0A7C6A9N4_UNCW3</name>
<dbReference type="SMART" id="SM00631">
    <property type="entry name" value="Zn_pept"/>
    <property type="match status" value="1"/>
</dbReference>
<keyword evidence="3" id="KW-0121">Carboxypeptidase</keyword>
<feature type="domain" description="Peptidase M14" evidence="13">
    <location>
        <begin position="96"/>
        <end position="403"/>
    </location>
</feature>
<dbReference type="GO" id="GO:0005615">
    <property type="term" value="C:extracellular space"/>
    <property type="evidence" value="ECO:0007669"/>
    <property type="project" value="TreeGrafter"/>
</dbReference>
<dbReference type="PROSITE" id="PS52035">
    <property type="entry name" value="PEPTIDASE_M14"/>
    <property type="match status" value="1"/>
</dbReference>
<keyword evidence="6" id="KW-0732">Signal</keyword>
<comment type="catalytic activity">
    <reaction evidence="10">
        <text>Releases a C-terminal residue, which may be hydrophobic or positively charged.</text>
        <dbReference type="EC" id="3.4.17.18"/>
    </reaction>
</comment>
<dbReference type="CDD" id="cd03859">
    <property type="entry name" value="M14_CPT"/>
    <property type="match status" value="1"/>
</dbReference>
<dbReference type="GO" id="GO:0004181">
    <property type="term" value="F:metallocarboxypeptidase activity"/>
    <property type="evidence" value="ECO:0007669"/>
    <property type="project" value="InterPro"/>
</dbReference>
<evidence type="ECO:0000256" key="4">
    <source>
        <dbReference type="ARBA" id="ARBA00022670"/>
    </source>
</evidence>
<evidence type="ECO:0000313" key="14">
    <source>
        <dbReference type="EMBL" id="HHS51964.1"/>
    </source>
</evidence>
<protein>
    <recommendedName>
        <fullName evidence="11">carboxypeptidase T</fullName>
        <ecNumber evidence="11">3.4.17.18</ecNumber>
    </recommendedName>
</protein>
<proteinExistence type="inferred from homology"/>
<dbReference type="InterPro" id="IPR026444">
    <property type="entry name" value="Secre_tail"/>
</dbReference>
<dbReference type="PROSITE" id="PS00133">
    <property type="entry name" value="CARBOXYPEPT_ZN_2"/>
    <property type="match status" value="1"/>
</dbReference>
<dbReference type="EMBL" id="DTLI01000097">
    <property type="protein sequence ID" value="HHS51964.1"/>
    <property type="molecule type" value="Genomic_DNA"/>
</dbReference>
<evidence type="ECO:0000256" key="3">
    <source>
        <dbReference type="ARBA" id="ARBA00022645"/>
    </source>
</evidence>
<sequence length="745" mass="84151">MKCFKYILVALTLLCLSVSLGKEMIVRVYVKNYQELKSKIPFKGTNIEIAGAQLGNWYDLIVLPEDYPLVLGSGLKSEIIIEDLAKTKEQALSEGQYHSYDEINQILRDMATNYPNICKLESLGLTYEGRQIYGVKISDAPEIDDPTEPDVLFIGCHHAREWASVEVPRHIADSLTRAYASVPEIQNLVDNHEIWVFPIINVDGYVYDYPSQRNWRKDRQPFGTAIGTDPNRNYNGVCNGDAMGDWGALTNGSQSTHYPSQATFMGPYGFSAYEIKNLTDFFKNHEFNAILSFHSYSELVLWPWGYTNATPPDNTILVRVGQRMASLMQRLGGGNYTPEQSIELYPTSGGSDDWMYGYSHWVLGTPCISYTIELGTQFYQSPSQLDHIQLQAFKAAFCITTFSDSVRLLMKSVVPPPNIAPLDSTTTGDFTIHWSPIRPHGNEPEMWELQELSLYSVIEDNLETITDRWTLQGFSLSTAQSHSTSHSLFSGSANNISNYARTTYPYLVETPFDSLTFWCWYDLENNYDVAVCEVSLDLKEWIQLDNRYTGNSGGWIRKAYSLANWLGKSIYIRFRCMTDDGVLRSGFYVDDIYPVPYFNQARIVSSAITDTFYNLTGQAVGRYFYRVKGYNTAWGWGDYSPLEDIYVVGTAIGDNRPKLPIGALANPLELNPNPARSILAIRTSPNTKWSILKIFDVSGKLIKEVIPSPSVLRNGSEIKIPLQGIKPGVYFLQFGAINKKFLVVK</sequence>
<comment type="similarity">
    <text evidence="2 12">Belongs to the peptidase M14 family.</text>
</comment>
<evidence type="ECO:0000256" key="12">
    <source>
        <dbReference type="PROSITE-ProRule" id="PRU01379"/>
    </source>
</evidence>
<evidence type="ECO:0000256" key="9">
    <source>
        <dbReference type="ARBA" id="ARBA00023049"/>
    </source>
</evidence>
<evidence type="ECO:0000256" key="2">
    <source>
        <dbReference type="ARBA" id="ARBA00005988"/>
    </source>
</evidence>
<organism evidence="14">
    <name type="scientific">candidate division WOR-3 bacterium</name>
    <dbReference type="NCBI Taxonomy" id="2052148"/>
    <lineage>
        <taxon>Bacteria</taxon>
        <taxon>Bacteria division WOR-3</taxon>
    </lineage>
</organism>
<evidence type="ECO:0000256" key="1">
    <source>
        <dbReference type="ARBA" id="ARBA00001947"/>
    </source>
</evidence>
<keyword evidence="5" id="KW-0479">Metal-binding</keyword>